<dbReference type="Pfam" id="PF05656">
    <property type="entry name" value="DUF805"/>
    <property type="match status" value="1"/>
</dbReference>
<dbReference type="Proteomes" id="UP001589894">
    <property type="component" value="Unassembled WGS sequence"/>
</dbReference>
<keyword evidence="1" id="KW-1133">Transmembrane helix</keyword>
<keyword evidence="1" id="KW-0812">Transmembrane</keyword>
<dbReference type="InterPro" id="IPR008523">
    <property type="entry name" value="DUF805"/>
</dbReference>
<evidence type="ECO:0000256" key="1">
    <source>
        <dbReference type="SAM" id="Phobius"/>
    </source>
</evidence>
<organism evidence="2 3">
    <name type="scientific">Plantactinospora siamensis</name>
    <dbReference type="NCBI Taxonomy" id="555372"/>
    <lineage>
        <taxon>Bacteria</taxon>
        <taxon>Bacillati</taxon>
        <taxon>Actinomycetota</taxon>
        <taxon>Actinomycetes</taxon>
        <taxon>Micromonosporales</taxon>
        <taxon>Micromonosporaceae</taxon>
        <taxon>Plantactinospora</taxon>
    </lineage>
</organism>
<proteinExistence type="predicted"/>
<evidence type="ECO:0000313" key="2">
    <source>
        <dbReference type="EMBL" id="MFC0562663.1"/>
    </source>
</evidence>
<accession>A0ABV6NPG3</accession>
<dbReference type="PANTHER" id="PTHR34980">
    <property type="entry name" value="INNER MEMBRANE PROTEIN-RELATED-RELATED"/>
    <property type="match status" value="1"/>
</dbReference>
<feature type="transmembrane region" description="Helical" evidence="1">
    <location>
        <begin position="55"/>
        <end position="77"/>
    </location>
</feature>
<comment type="caution">
    <text evidence="2">The sequence shown here is derived from an EMBL/GenBank/DDBJ whole genome shotgun (WGS) entry which is preliminary data.</text>
</comment>
<protein>
    <submittedName>
        <fullName evidence="2">DUF805 domain-containing protein</fullName>
    </submittedName>
</protein>
<keyword evidence="1" id="KW-0472">Membrane</keyword>
<sequence length="135" mass="14403">MSPLDAIRSALTQYAGFSGRARRSEYWWFFLFTAVVGIIAGLLDDVFGTNFGSRPGSSGVISLIVTLALLLPGLAVGVRRLHDTNRSGWWILIGLIPLVGGIVLLVFFILDGTRGSNQYGPDPKGAPEVTAPSLA</sequence>
<feature type="transmembrane region" description="Helical" evidence="1">
    <location>
        <begin position="89"/>
        <end position="110"/>
    </location>
</feature>
<dbReference type="RefSeq" id="WP_377334509.1">
    <property type="nucleotide sequence ID" value="NZ_JBHLUE010000001.1"/>
</dbReference>
<name>A0ABV6NPG3_9ACTN</name>
<feature type="transmembrane region" description="Helical" evidence="1">
    <location>
        <begin position="26"/>
        <end position="43"/>
    </location>
</feature>
<reference evidence="2 3" key="1">
    <citation type="submission" date="2024-09" db="EMBL/GenBank/DDBJ databases">
        <authorList>
            <person name="Sun Q."/>
            <person name="Mori K."/>
        </authorList>
    </citation>
    <scope>NUCLEOTIDE SEQUENCE [LARGE SCALE GENOMIC DNA]</scope>
    <source>
        <strain evidence="2 3">TBRC 2205</strain>
    </source>
</reference>
<evidence type="ECO:0000313" key="3">
    <source>
        <dbReference type="Proteomes" id="UP001589894"/>
    </source>
</evidence>
<dbReference type="PANTHER" id="PTHR34980:SF2">
    <property type="entry name" value="INNER MEMBRANE PROTEIN YHAH-RELATED"/>
    <property type="match status" value="1"/>
</dbReference>
<gene>
    <name evidence="2" type="ORF">ACFFHU_00515</name>
</gene>
<keyword evidence="3" id="KW-1185">Reference proteome</keyword>
<dbReference type="EMBL" id="JBHLUE010000001">
    <property type="protein sequence ID" value="MFC0562663.1"/>
    <property type="molecule type" value="Genomic_DNA"/>
</dbReference>